<protein>
    <submittedName>
        <fullName evidence="1">Uncharacterized protein</fullName>
    </submittedName>
</protein>
<organism evidence="1">
    <name type="scientific">marine metagenome</name>
    <dbReference type="NCBI Taxonomy" id="408172"/>
    <lineage>
        <taxon>unclassified sequences</taxon>
        <taxon>metagenomes</taxon>
        <taxon>ecological metagenomes</taxon>
    </lineage>
</organism>
<dbReference type="EMBL" id="UINC01106076">
    <property type="protein sequence ID" value="SVC70477.1"/>
    <property type="molecule type" value="Genomic_DNA"/>
</dbReference>
<feature type="non-terminal residue" evidence="1">
    <location>
        <position position="50"/>
    </location>
</feature>
<accession>A0A382PC96</accession>
<sequence length="50" mass="5575">MATTTTLSGEVIEELKQQAAEHFWPHARQTNDMFGDNGLKLVSDSKGVWV</sequence>
<proteinExistence type="predicted"/>
<reference evidence="1" key="1">
    <citation type="submission" date="2018-05" db="EMBL/GenBank/DDBJ databases">
        <authorList>
            <person name="Lanie J.A."/>
            <person name="Ng W.-L."/>
            <person name="Kazmierczak K.M."/>
            <person name="Andrzejewski T.M."/>
            <person name="Davidsen T.M."/>
            <person name="Wayne K.J."/>
            <person name="Tettelin H."/>
            <person name="Glass J.I."/>
            <person name="Rusch D."/>
            <person name="Podicherti R."/>
            <person name="Tsui H.-C.T."/>
            <person name="Winkler M.E."/>
        </authorList>
    </citation>
    <scope>NUCLEOTIDE SEQUENCE</scope>
</reference>
<dbReference type="AlphaFoldDB" id="A0A382PC96"/>
<gene>
    <name evidence="1" type="ORF">METZ01_LOCUS323331</name>
</gene>
<name>A0A382PC96_9ZZZZ</name>
<evidence type="ECO:0000313" key="1">
    <source>
        <dbReference type="EMBL" id="SVC70477.1"/>
    </source>
</evidence>